<reference evidence="1" key="1">
    <citation type="submission" date="2023-02" db="EMBL/GenBank/DDBJ databases">
        <title>Colletotrichum kahawae CIFC_Que2 genome sequencing and assembly.</title>
        <authorList>
            <person name="Baroncelli R."/>
        </authorList>
    </citation>
    <scope>NUCLEOTIDE SEQUENCE</scope>
    <source>
        <strain evidence="1">CIFC_Que2</strain>
    </source>
</reference>
<organism evidence="1 2">
    <name type="scientific">Colletotrichum kahawae</name>
    <name type="common">Coffee berry disease fungus</name>
    <dbReference type="NCBI Taxonomy" id="34407"/>
    <lineage>
        <taxon>Eukaryota</taxon>
        <taxon>Fungi</taxon>
        <taxon>Dikarya</taxon>
        <taxon>Ascomycota</taxon>
        <taxon>Pezizomycotina</taxon>
        <taxon>Sordariomycetes</taxon>
        <taxon>Hypocreomycetidae</taxon>
        <taxon>Glomerellales</taxon>
        <taxon>Glomerellaceae</taxon>
        <taxon>Colletotrichum</taxon>
        <taxon>Colletotrichum gloeosporioides species complex</taxon>
    </lineage>
</organism>
<protein>
    <submittedName>
        <fullName evidence="1">Uncharacterized protein</fullName>
    </submittedName>
</protein>
<name>A0AAE0CY54_COLKA</name>
<dbReference type="Proteomes" id="UP001281614">
    <property type="component" value="Unassembled WGS sequence"/>
</dbReference>
<proteinExistence type="predicted"/>
<accession>A0AAE0CY54</accession>
<evidence type="ECO:0000313" key="2">
    <source>
        <dbReference type="Proteomes" id="UP001281614"/>
    </source>
</evidence>
<dbReference type="EMBL" id="VYYT01000732">
    <property type="protein sequence ID" value="KAK2730005.1"/>
    <property type="molecule type" value="Genomic_DNA"/>
</dbReference>
<evidence type="ECO:0000313" key="1">
    <source>
        <dbReference type="EMBL" id="KAK2730005.1"/>
    </source>
</evidence>
<gene>
    <name evidence="1" type="ORF">CKAH01_09914</name>
</gene>
<sequence>MGDGHAWRRTAPHKNGCTCLSLRSACWCGTHTHFLAAICFPSPISTSSWTALQRIPSCSPPIRGVLI</sequence>
<dbReference type="AlphaFoldDB" id="A0AAE0CY54"/>
<keyword evidence="2" id="KW-1185">Reference proteome</keyword>
<comment type="caution">
    <text evidence="1">The sequence shown here is derived from an EMBL/GenBank/DDBJ whole genome shotgun (WGS) entry which is preliminary data.</text>
</comment>